<name>A0AAD7DPW1_9AGAR</name>
<accession>A0AAD7DPW1</accession>
<protein>
    <submittedName>
        <fullName evidence="3">Uncharacterized protein</fullName>
    </submittedName>
</protein>
<feature type="compositionally biased region" description="Basic and acidic residues" evidence="2">
    <location>
        <begin position="18"/>
        <end position="34"/>
    </location>
</feature>
<feature type="compositionally biased region" description="Acidic residues" evidence="2">
    <location>
        <begin position="430"/>
        <end position="443"/>
    </location>
</feature>
<reference evidence="3" key="1">
    <citation type="submission" date="2023-03" db="EMBL/GenBank/DDBJ databases">
        <title>Massive genome expansion in bonnet fungi (Mycena s.s.) driven by repeated elements and novel gene families across ecological guilds.</title>
        <authorList>
            <consortium name="Lawrence Berkeley National Laboratory"/>
            <person name="Harder C.B."/>
            <person name="Miyauchi S."/>
            <person name="Viragh M."/>
            <person name="Kuo A."/>
            <person name="Thoen E."/>
            <person name="Andreopoulos B."/>
            <person name="Lu D."/>
            <person name="Skrede I."/>
            <person name="Drula E."/>
            <person name="Henrissat B."/>
            <person name="Morin E."/>
            <person name="Kohler A."/>
            <person name="Barry K."/>
            <person name="LaButti K."/>
            <person name="Morin E."/>
            <person name="Salamov A."/>
            <person name="Lipzen A."/>
            <person name="Mereny Z."/>
            <person name="Hegedus B."/>
            <person name="Baldrian P."/>
            <person name="Stursova M."/>
            <person name="Weitz H."/>
            <person name="Taylor A."/>
            <person name="Grigoriev I.V."/>
            <person name="Nagy L.G."/>
            <person name="Martin F."/>
            <person name="Kauserud H."/>
        </authorList>
    </citation>
    <scope>NUCLEOTIDE SEQUENCE</scope>
    <source>
        <strain evidence="3">CBHHK182m</strain>
    </source>
</reference>
<dbReference type="Proteomes" id="UP001215598">
    <property type="component" value="Unassembled WGS sequence"/>
</dbReference>
<gene>
    <name evidence="3" type="ORF">B0H16DRAFT_1903808</name>
</gene>
<proteinExistence type="predicted"/>
<evidence type="ECO:0000256" key="2">
    <source>
        <dbReference type="SAM" id="MobiDB-lite"/>
    </source>
</evidence>
<dbReference type="EMBL" id="JARKIB010000630">
    <property type="protein sequence ID" value="KAJ7696411.1"/>
    <property type="molecule type" value="Genomic_DNA"/>
</dbReference>
<feature type="compositionally biased region" description="Low complexity" evidence="2">
    <location>
        <begin position="614"/>
        <end position="624"/>
    </location>
</feature>
<feature type="region of interest" description="Disordered" evidence="2">
    <location>
        <begin position="417"/>
        <end position="455"/>
    </location>
</feature>
<feature type="compositionally biased region" description="Basic and acidic residues" evidence="2">
    <location>
        <begin position="596"/>
        <end position="606"/>
    </location>
</feature>
<feature type="compositionally biased region" description="Polar residues" evidence="2">
    <location>
        <begin position="41"/>
        <end position="51"/>
    </location>
</feature>
<keyword evidence="4" id="KW-1185">Reference proteome</keyword>
<feature type="compositionally biased region" description="Acidic residues" evidence="2">
    <location>
        <begin position="491"/>
        <end position="507"/>
    </location>
</feature>
<organism evidence="3 4">
    <name type="scientific">Mycena metata</name>
    <dbReference type="NCBI Taxonomy" id="1033252"/>
    <lineage>
        <taxon>Eukaryota</taxon>
        <taxon>Fungi</taxon>
        <taxon>Dikarya</taxon>
        <taxon>Basidiomycota</taxon>
        <taxon>Agaricomycotina</taxon>
        <taxon>Agaricomycetes</taxon>
        <taxon>Agaricomycetidae</taxon>
        <taxon>Agaricales</taxon>
        <taxon>Marasmiineae</taxon>
        <taxon>Mycenaceae</taxon>
        <taxon>Mycena</taxon>
    </lineage>
</organism>
<evidence type="ECO:0000313" key="4">
    <source>
        <dbReference type="Proteomes" id="UP001215598"/>
    </source>
</evidence>
<keyword evidence="1" id="KW-0175">Coiled coil</keyword>
<feature type="region of interest" description="Disordered" evidence="2">
    <location>
        <begin position="551"/>
        <end position="577"/>
    </location>
</feature>
<evidence type="ECO:0000313" key="3">
    <source>
        <dbReference type="EMBL" id="KAJ7696411.1"/>
    </source>
</evidence>
<evidence type="ECO:0000256" key="1">
    <source>
        <dbReference type="SAM" id="Coils"/>
    </source>
</evidence>
<comment type="caution">
    <text evidence="3">The sequence shown here is derived from an EMBL/GenBank/DDBJ whole genome shotgun (WGS) entry which is preliminary data.</text>
</comment>
<sequence length="624" mass="69587">MFKTKPASRKPDAAQTRPESHPESHSDASKENRPQKRQRLSSHSQPPTDSFLNPFPQHRPPVLRPDSTLQSDYIRSPENEIEQAYTPQLSPTQLQALGRWGAHPEALKALSTPSSGSMITTPASRATTIASSSRATSLAIDPTLDSFIDSLDDVEPPASKFFSNPPSLPSDTPKSAAAPLMTPFQPPHDPDLSPTLLRPAYIPKAVTDRLNAQEARIRTLEERVDIDMNTITLLKRTKFELNADIEDLDNENHQMLIRLEEQDEMLETQQTMIDSLVTAVQGLQQGQGQAADVKSGTKKKESRDNAWNLASRKTFFAAMGLPSTSKIKDATIAPVKKCGGYINDPETRSGKLLRPDWAASFSENSNWHPRMIAYMRQKVPSHSPAITKEMMSSKSDADILERIESIFANIRTEYRKTVRGSSGDAKDPAGEEEEDADDDEEDTVDKKKQLNRRSGRKVRKCDERILALESHGVQLQPPYEFFLQPRYQSTDESDAEDVLDPDTDNENEVPAQATRKPWITRTPEYRNDEFHDGVLSVDVLLFKLRNLHTTDNRGKTPAHPRIRGPSKNVPLPFVGANKDNKIPRSVIRPEWLAAHPENDTPSRIQDEDAVGTIADAADAADVVP</sequence>
<feature type="region of interest" description="Disordered" evidence="2">
    <location>
        <begin position="1"/>
        <end position="90"/>
    </location>
</feature>
<dbReference type="AlphaFoldDB" id="A0AAD7DPW1"/>
<feature type="coiled-coil region" evidence="1">
    <location>
        <begin position="231"/>
        <end position="265"/>
    </location>
</feature>
<feature type="region of interest" description="Disordered" evidence="2">
    <location>
        <begin position="490"/>
        <end position="511"/>
    </location>
</feature>
<feature type="region of interest" description="Disordered" evidence="2">
    <location>
        <begin position="593"/>
        <end position="624"/>
    </location>
</feature>